<sequence>MAQPGDVVITTKEMYDEVRATHDAVKEIRGEMKTLREEVKAQSADHETRIRALERRVWVATGGGGALGAIAGALITAFTGG</sequence>
<organism evidence="3 4">
    <name type="scientific">Amycolatopsis viridis</name>
    <dbReference type="NCBI Taxonomy" id="185678"/>
    <lineage>
        <taxon>Bacteria</taxon>
        <taxon>Bacillati</taxon>
        <taxon>Actinomycetota</taxon>
        <taxon>Actinomycetes</taxon>
        <taxon>Pseudonocardiales</taxon>
        <taxon>Pseudonocardiaceae</taxon>
        <taxon>Amycolatopsis</taxon>
    </lineage>
</organism>
<keyword evidence="2" id="KW-0812">Transmembrane</keyword>
<feature type="coiled-coil region" evidence="1">
    <location>
        <begin position="18"/>
        <end position="56"/>
    </location>
</feature>
<name>A0ABX0T2A4_9PSEU</name>
<evidence type="ECO:0000256" key="1">
    <source>
        <dbReference type="SAM" id="Coils"/>
    </source>
</evidence>
<keyword evidence="2" id="KW-0472">Membrane</keyword>
<proteinExistence type="predicted"/>
<dbReference type="EMBL" id="JAANOU010000001">
    <property type="protein sequence ID" value="NIH81681.1"/>
    <property type="molecule type" value="Genomic_DNA"/>
</dbReference>
<comment type="caution">
    <text evidence="3">The sequence shown here is derived from an EMBL/GenBank/DDBJ whole genome shotgun (WGS) entry which is preliminary data.</text>
</comment>
<keyword evidence="1" id="KW-0175">Coiled coil</keyword>
<feature type="transmembrane region" description="Helical" evidence="2">
    <location>
        <begin position="57"/>
        <end position="78"/>
    </location>
</feature>
<keyword evidence="2" id="KW-1133">Transmembrane helix</keyword>
<dbReference type="RefSeq" id="WP_167117778.1">
    <property type="nucleotide sequence ID" value="NZ_JAANOU010000001.1"/>
</dbReference>
<evidence type="ECO:0000313" key="3">
    <source>
        <dbReference type="EMBL" id="NIH81681.1"/>
    </source>
</evidence>
<evidence type="ECO:0000256" key="2">
    <source>
        <dbReference type="SAM" id="Phobius"/>
    </source>
</evidence>
<protein>
    <submittedName>
        <fullName evidence="3">ElaB/YqjD/DUF883 family membrane-anchored ribosome-binding protein</fullName>
    </submittedName>
</protein>
<accession>A0ABX0T2A4</accession>
<evidence type="ECO:0000313" key="4">
    <source>
        <dbReference type="Proteomes" id="UP000754495"/>
    </source>
</evidence>
<reference evidence="3 4" key="1">
    <citation type="submission" date="2020-03" db="EMBL/GenBank/DDBJ databases">
        <title>Sequencing the genomes of 1000 actinobacteria strains.</title>
        <authorList>
            <person name="Klenk H.-P."/>
        </authorList>
    </citation>
    <scope>NUCLEOTIDE SEQUENCE [LARGE SCALE GENOMIC DNA]</scope>
    <source>
        <strain evidence="3 4">DSM 45668</strain>
    </source>
</reference>
<dbReference type="Proteomes" id="UP000754495">
    <property type="component" value="Unassembled WGS sequence"/>
</dbReference>
<gene>
    <name evidence="3" type="ORF">FHX46_004211</name>
</gene>
<keyword evidence="4" id="KW-1185">Reference proteome</keyword>